<dbReference type="EMBL" id="JAFBDT010000001">
    <property type="protein sequence ID" value="MBM7560744.1"/>
    <property type="molecule type" value="Genomic_DNA"/>
</dbReference>
<gene>
    <name evidence="2" type="primary">rsfS</name>
    <name evidence="3" type="ORF">JOC49_000253</name>
</gene>
<protein>
    <recommendedName>
        <fullName evidence="2">Ribosomal silencing factor RsfS</fullName>
    </recommendedName>
</protein>
<comment type="subunit">
    <text evidence="2">Interacts with ribosomal protein uL14 (rplN).</text>
</comment>
<evidence type="ECO:0000256" key="2">
    <source>
        <dbReference type="HAMAP-Rule" id="MF_01477"/>
    </source>
</evidence>
<comment type="subcellular location">
    <subcellularLocation>
        <location evidence="2">Cytoplasm</location>
    </subcellularLocation>
</comment>
<keyword evidence="2" id="KW-0810">Translation regulation</keyword>
<dbReference type="NCBIfam" id="TIGR00090">
    <property type="entry name" value="rsfS_iojap_ybeB"/>
    <property type="match status" value="1"/>
</dbReference>
<evidence type="ECO:0000313" key="3">
    <source>
        <dbReference type="EMBL" id="MBM7560744.1"/>
    </source>
</evidence>
<reference evidence="3 4" key="1">
    <citation type="submission" date="2021-01" db="EMBL/GenBank/DDBJ databases">
        <title>Genomic Encyclopedia of Type Strains, Phase IV (KMG-IV): sequencing the most valuable type-strain genomes for metagenomic binning, comparative biology and taxonomic classification.</title>
        <authorList>
            <person name="Goeker M."/>
        </authorList>
    </citation>
    <scope>NUCLEOTIDE SEQUENCE [LARGE SCALE GENOMIC DNA]</scope>
    <source>
        <strain evidence="3 4">DSM 24436</strain>
    </source>
</reference>
<evidence type="ECO:0000313" key="4">
    <source>
        <dbReference type="Proteomes" id="UP000767854"/>
    </source>
</evidence>
<dbReference type="SUPFAM" id="SSF81301">
    <property type="entry name" value="Nucleotidyltransferase"/>
    <property type="match status" value="1"/>
</dbReference>
<dbReference type="Pfam" id="PF02410">
    <property type="entry name" value="RsfS"/>
    <property type="match status" value="1"/>
</dbReference>
<dbReference type="InterPro" id="IPR043519">
    <property type="entry name" value="NT_sf"/>
</dbReference>
<dbReference type="Proteomes" id="UP000767854">
    <property type="component" value="Unassembled WGS sequence"/>
</dbReference>
<accession>A0ABS2MMW9</accession>
<dbReference type="PANTHER" id="PTHR21043">
    <property type="entry name" value="IOJAP SUPERFAMILY ORTHOLOG"/>
    <property type="match status" value="1"/>
</dbReference>
<dbReference type="RefSeq" id="WP_204661381.1">
    <property type="nucleotide sequence ID" value="NZ_JAFBDT010000001.1"/>
</dbReference>
<name>A0ABS2MMW9_9FIRM</name>
<dbReference type="PANTHER" id="PTHR21043:SF0">
    <property type="entry name" value="MITOCHONDRIAL ASSEMBLY OF RIBOSOMAL LARGE SUBUNIT PROTEIN 1"/>
    <property type="match status" value="1"/>
</dbReference>
<dbReference type="Gene3D" id="3.30.460.10">
    <property type="entry name" value="Beta Polymerase, domain 2"/>
    <property type="match status" value="1"/>
</dbReference>
<keyword evidence="4" id="KW-1185">Reference proteome</keyword>
<comment type="function">
    <text evidence="2">Functions as a ribosomal silencing factor. Interacts with ribosomal protein uL14 (rplN), blocking formation of intersubunit bridge B8. Prevents association of the 30S and 50S ribosomal subunits and the formation of functional ribosomes, thus repressing translation.</text>
</comment>
<sequence length="112" mass="12466">MSVSKEFALKIVDLLEDKKANDITVIDVEGISPIADCFVIATGTSSTHINALSDHLSKELKEDLKHREGKVSGGWILLDFKDVIVHVFTGETRAYYSLERVWSDAPRVALHN</sequence>
<dbReference type="HAMAP" id="MF_01477">
    <property type="entry name" value="Iojap_RsfS"/>
    <property type="match status" value="1"/>
</dbReference>
<keyword evidence="2" id="KW-0963">Cytoplasm</keyword>
<organism evidence="3 4">
    <name type="scientific">Fusibacter tunisiensis</name>
    <dbReference type="NCBI Taxonomy" id="1008308"/>
    <lineage>
        <taxon>Bacteria</taxon>
        <taxon>Bacillati</taxon>
        <taxon>Bacillota</taxon>
        <taxon>Clostridia</taxon>
        <taxon>Eubacteriales</taxon>
        <taxon>Eubacteriales Family XII. Incertae Sedis</taxon>
        <taxon>Fusibacter</taxon>
    </lineage>
</organism>
<keyword evidence="2" id="KW-0678">Repressor</keyword>
<evidence type="ECO:0000256" key="1">
    <source>
        <dbReference type="ARBA" id="ARBA00010574"/>
    </source>
</evidence>
<dbReference type="InterPro" id="IPR004394">
    <property type="entry name" value="Iojap/RsfS/C7orf30"/>
</dbReference>
<proteinExistence type="inferred from homology"/>
<comment type="caution">
    <text evidence="3">The sequence shown here is derived from an EMBL/GenBank/DDBJ whole genome shotgun (WGS) entry which is preliminary data.</text>
</comment>
<comment type="similarity">
    <text evidence="1 2">Belongs to the Iojap/RsfS family.</text>
</comment>